<sequence length="605" mass="67180">MAAPIEDYAMLGDCRSAALVSRDGSIDWLCLPRFDSATPFAALLGGPENGLWQIAPDQAYETSRAYRDGTMVLETRFRTADGAATLIDFMPVDSHSPGVVRIVEGVEGEVPFLMSLVMRFDYGHIVPWVERLDGETLTAVAGPELLVLRTRAPLHGVNQHTVSRFSVRAGQRVAFCLHHQASHLPVAPPVDAEQALRDTQAWWEEFSSRCPACGPYSAQVKRSLVTMKALTYRPTGGIVAAATTSLPEWPGGERNWDYRYCWLRDATMTLMAFMKLGYFDEARAWRDWLMRSIAGNPEQMQVMYGVSGERRLPEMELPWLSGYAGSRPVRIGNGAASQRQLDTYGEVVDAMTQALRGGVSGHPRGPALSRQIVAFLESAWREPDHGIWEVRGAPRHYVHSKVMAWAAFDRYATWFAETWNDEEGQALARRCRAVADTIHEQVCREGYDAALGSFVQYYGADDVDASLLHIVLTGFLPPDDSRVRGTVERIERQLMRGGLLQRYLGGCDVDRLPAGEGSFLICSFWLVDAWVLLGRRDDARALYERLLALCNDVGLLAEQYDPERRRMLGNFPQAFSHIGIINSALNLAHADDATPGPALSRAATG</sequence>
<accession>A0ABY1PZH9</accession>
<dbReference type="EMBL" id="FXUL01000002">
    <property type="protein sequence ID" value="SMP49732.1"/>
    <property type="molecule type" value="Genomic_DNA"/>
</dbReference>
<keyword evidence="4" id="KW-1185">Reference proteome</keyword>
<feature type="domain" description="Trehalase-like N-terminal" evidence="2">
    <location>
        <begin position="2"/>
        <end position="149"/>
    </location>
</feature>
<evidence type="ECO:0000259" key="1">
    <source>
        <dbReference type="Pfam" id="PF00723"/>
    </source>
</evidence>
<name>A0ABY1PZH9_9BURK</name>
<gene>
    <name evidence="3" type="ORF">SAMN06295970_102307</name>
</gene>
<dbReference type="InterPro" id="IPR012341">
    <property type="entry name" value="6hp_glycosidase-like_sf"/>
</dbReference>
<dbReference type="SUPFAM" id="SSF48208">
    <property type="entry name" value="Six-hairpin glycosidases"/>
    <property type="match status" value="1"/>
</dbReference>
<dbReference type="InterPro" id="IPR008928">
    <property type="entry name" value="6-hairpin_glycosidase_sf"/>
</dbReference>
<dbReference type="InterPro" id="IPR011613">
    <property type="entry name" value="GH15-like"/>
</dbReference>
<dbReference type="Pfam" id="PF00723">
    <property type="entry name" value="Glyco_hydro_15"/>
    <property type="match status" value="1"/>
</dbReference>
<proteinExistence type="predicted"/>
<dbReference type="InterPro" id="IPR045582">
    <property type="entry name" value="Trehalase-like_N"/>
</dbReference>
<evidence type="ECO:0000313" key="3">
    <source>
        <dbReference type="EMBL" id="SMP49732.1"/>
    </source>
</evidence>
<evidence type="ECO:0000313" key="4">
    <source>
        <dbReference type="Proteomes" id="UP001158049"/>
    </source>
</evidence>
<feature type="domain" description="GH15-like" evidence="1">
    <location>
        <begin position="216"/>
        <end position="584"/>
    </location>
</feature>
<dbReference type="PANTHER" id="PTHR31616:SF0">
    <property type="entry name" value="GLUCAN 1,4-ALPHA-GLUCOSIDASE"/>
    <property type="match status" value="1"/>
</dbReference>
<protein>
    <submittedName>
        <fullName evidence="3">Glucoamylase (Glucan-1,4-alpha-glucosidase), GH15 family</fullName>
    </submittedName>
</protein>
<reference evidence="3 4" key="1">
    <citation type="submission" date="2017-05" db="EMBL/GenBank/DDBJ databases">
        <authorList>
            <person name="Varghese N."/>
            <person name="Submissions S."/>
        </authorList>
    </citation>
    <scope>NUCLEOTIDE SEQUENCE [LARGE SCALE GENOMIC DNA]</scope>
    <source>
        <strain evidence="3 4">DSM 26001</strain>
    </source>
</reference>
<organism evidence="3 4">
    <name type="scientific">Noviherbaspirillum suwonense</name>
    <dbReference type="NCBI Taxonomy" id="1224511"/>
    <lineage>
        <taxon>Bacteria</taxon>
        <taxon>Pseudomonadati</taxon>
        <taxon>Pseudomonadota</taxon>
        <taxon>Betaproteobacteria</taxon>
        <taxon>Burkholderiales</taxon>
        <taxon>Oxalobacteraceae</taxon>
        <taxon>Noviherbaspirillum</taxon>
    </lineage>
</organism>
<dbReference type="Proteomes" id="UP001158049">
    <property type="component" value="Unassembled WGS sequence"/>
</dbReference>
<dbReference type="PANTHER" id="PTHR31616">
    <property type="entry name" value="TREHALASE"/>
    <property type="match status" value="1"/>
</dbReference>
<evidence type="ECO:0000259" key="2">
    <source>
        <dbReference type="Pfam" id="PF19291"/>
    </source>
</evidence>
<comment type="caution">
    <text evidence="3">The sequence shown here is derived from an EMBL/GenBank/DDBJ whole genome shotgun (WGS) entry which is preliminary data.</text>
</comment>
<dbReference type="Pfam" id="PF19291">
    <property type="entry name" value="TREH_N"/>
    <property type="match status" value="1"/>
</dbReference>
<dbReference type="RefSeq" id="WP_283441109.1">
    <property type="nucleotide sequence ID" value="NZ_FXUL01000002.1"/>
</dbReference>
<dbReference type="Gene3D" id="1.50.10.10">
    <property type="match status" value="1"/>
</dbReference>